<dbReference type="AlphaFoldDB" id="A0A9X3SAH4"/>
<protein>
    <submittedName>
        <fullName evidence="9">S8 family serine peptidase</fullName>
    </submittedName>
</protein>
<feature type="chain" id="PRO_5040908820" evidence="7">
    <location>
        <begin position="25"/>
        <end position="444"/>
    </location>
</feature>
<dbReference type="Proteomes" id="UP001147653">
    <property type="component" value="Unassembled WGS sequence"/>
</dbReference>
<dbReference type="SUPFAM" id="SSF52743">
    <property type="entry name" value="Subtilisin-like"/>
    <property type="match status" value="1"/>
</dbReference>
<dbReference type="PROSITE" id="PS00137">
    <property type="entry name" value="SUBTILASE_HIS"/>
    <property type="match status" value="1"/>
</dbReference>
<dbReference type="GO" id="GO:0006508">
    <property type="term" value="P:proteolysis"/>
    <property type="evidence" value="ECO:0007669"/>
    <property type="project" value="UniProtKB-KW"/>
</dbReference>
<dbReference type="InterPro" id="IPR036852">
    <property type="entry name" value="Peptidase_S8/S53_dom_sf"/>
</dbReference>
<keyword evidence="4 5" id="KW-0720">Serine protease</keyword>
<evidence type="ECO:0000256" key="1">
    <source>
        <dbReference type="ARBA" id="ARBA00011073"/>
    </source>
</evidence>
<keyword evidence="10" id="KW-1185">Reference proteome</keyword>
<sequence length="444" mass="45058">MPCRTSILAVAGAAVLALNASADAAPTDALQGEQWAVAPATVFDLPGAWALSEGAGVTVAVVDSGMRMDHPDLAPNAWTNFAEVPGNNVDDDNNGYVDDVHGVDLTSTRTGQDLHDGFGHGTHVAGTIAAAANNRGVVGVAYRAKLMTVKVLDDNGGGTTGGVAEGIRYAAANGARIINLSLEGDTDDPRMRAAIDAAAAANALIICSAGNSGLNVDTKPVYPVSIAAPNVVGVAATAPDDGRKLPDFSNYGKLTVPVAAPGVEVISTSKSGGYEYKSGTSMAAPHVAGVAALMAAVAPNLPAAELRALLLQHAERASLPVSAGYVDALGTVLAASEASSYDASQPPALRVLSATRSGRTTQAQLAVLGAATAVKRVVVKVDGRRAASLRGGRTVLNVRVRGRAGRRLVVEAFAADGRRLSRAAREQPPRGLQHELAVAGGIRA</sequence>
<dbReference type="PROSITE" id="PS51892">
    <property type="entry name" value="SUBTILASE"/>
    <property type="match status" value="1"/>
</dbReference>
<keyword evidence="3 5" id="KW-0378">Hydrolase</keyword>
<dbReference type="PROSITE" id="PS00136">
    <property type="entry name" value="SUBTILASE_ASP"/>
    <property type="match status" value="1"/>
</dbReference>
<dbReference type="InterPro" id="IPR023828">
    <property type="entry name" value="Peptidase_S8_Ser-AS"/>
</dbReference>
<name>A0A9X3SAH4_9ACTN</name>
<keyword evidence="2 5" id="KW-0645">Protease</keyword>
<feature type="domain" description="Peptidase S8/S53" evidence="8">
    <location>
        <begin position="54"/>
        <end position="316"/>
    </location>
</feature>
<dbReference type="InterPro" id="IPR022398">
    <property type="entry name" value="Peptidase_S8_His-AS"/>
</dbReference>
<keyword evidence="7" id="KW-0732">Signal</keyword>
<gene>
    <name evidence="9" type="ORF">OJ997_29490</name>
</gene>
<accession>A0A9X3SAH4</accession>
<organism evidence="9 10">
    <name type="scientific">Solirubrobacter phytolaccae</name>
    <dbReference type="NCBI Taxonomy" id="1404360"/>
    <lineage>
        <taxon>Bacteria</taxon>
        <taxon>Bacillati</taxon>
        <taxon>Actinomycetota</taxon>
        <taxon>Thermoleophilia</taxon>
        <taxon>Solirubrobacterales</taxon>
        <taxon>Solirubrobacteraceae</taxon>
        <taxon>Solirubrobacter</taxon>
    </lineage>
</organism>
<evidence type="ECO:0000256" key="2">
    <source>
        <dbReference type="ARBA" id="ARBA00022670"/>
    </source>
</evidence>
<reference evidence="9" key="1">
    <citation type="submission" date="2022-10" db="EMBL/GenBank/DDBJ databases">
        <title>The WGS of Solirubrobacter phytolaccae KCTC 29190.</title>
        <authorList>
            <person name="Jiang Z."/>
        </authorList>
    </citation>
    <scope>NUCLEOTIDE SEQUENCE</scope>
    <source>
        <strain evidence="9">KCTC 29190</strain>
    </source>
</reference>
<evidence type="ECO:0000256" key="7">
    <source>
        <dbReference type="SAM" id="SignalP"/>
    </source>
</evidence>
<evidence type="ECO:0000256" key="5">
    <source>
        <dbReference type="PROSITE-ProRule" id="PRU01240"/>
    </source>
</evidence>
<evidence type="ECO:0000313" key="9">
    <source>
        <dbReference type="EMBL" id="MDA0184474.1"/>
    </source>
</evidence>
<evidence type="ECO:0000256" key="4">
    <source>
        <dbReference type="ARBA" id="ARBA00022825"/>
    </source>
</evidence>
<dbReference type="InterPro" id="IPR000209">
    <property type="entry name" value="Peptidase_S8/S53_dom"/>
</dbReference>
<evidence type="ECO:0000313" key="10">
    <source>
        <dbReference type="Proteomes" id="UP001147653"/>
    </source>
</evidence>
<evidence type="ECO:0000256" key="6">
    <source>
        <dbReference type="RuleBase" id="RU003355"/>
    </source>
</evidence>
<feature type="active site" description="Charge relay system" evidence="5">
    <location>
        <position position="120"/>
    </location>
</feature>
<dbReference type="PANTHER" id="PTHR43399:SF4">
    <property type="entry name" value="CELL WALL-ASSOCIATED PROTEASE"/>
    <property type="match status" value="1"/>
</dbReference>
<dbReference type="Gene3D" id="3.40.50.200">
    <property type="entry name" value="Peptidase S8/S53 domain"/>
    <property type="match status" value="1"/>
</dbReference>
<feature type="signal peptide" evidence="7">
    <location>
        <begin position="1"/>
        <end position="24"/>
    </location>
</feature>
<dbReference type="InterPro" id="IPR034204">
    <property type="entry name" value="PfSUB1-like_cat_dom"/>
</dbReference>
<dbReference type="InterPro" id="IPR023827">
    <property type="entry name" value="Peptidase_S8_Asp-AS"/>
</dbReference>
<dbReference type="Pfam" id="PF00082">
    <property type="entry name" value="Peptidase_S8"/>
    <property type="match status" value="1"/>
</dbReference>
<feature type="active site" description="Charge relay system" evidence="5">
    <location>
        <position position="281"/>
    </location>
</feature>
<feature type="active site" description="Charge relay system" evidence="5">
    <location>
        <position position="63"/>
    </location>
</feature>
<dbReference type="PROSITE" id="PS00138">
    <property type="entry name" value="SUBTILASE_SER"/>
    <property type="match status" value="1"/>
</dbReference>
<comment type="caution">
    <text evidence="9">The sequence shown here is derived from an EMBL/GenBank/DDBJ whole genome shotgun (WGS) entry which is preliminary data.</text>
</comment>
<dbReference type="RefSeq" id="WP_270028928.1">
    <property type="nucleotide sequence ID" value="NZ_JAPDDP010000077.1"/>
</dbReference>
<dbReference type="CDD" id="cd07473">
    <property type="entry name" value="Peptidases_S8_Subtilisin_like"/>
    <property type="match status" value="1"/>
</dbReference>
<dbReference type="PRINTS" id="PR00723">
    <property type="entry name" value="SUBTILISIN"/>
</dbReference>
<evidence type="ECO:0000256" key="3">
    <source>
        <dbReference type="ARBA" id="ARBA00022801"/>
    </source>
</evidence>
<proteinExistence type="inferred from homology"/>
<dbReference type="PANTHER" id="PTHR43399">
    <property type="entry name" value="SUBTILISIN-RELATED"/>
    <property type="match status" value="1"/>
</dbReference>
<comment type="similarity">
    <text evidence="1 5 6">Belongs to the peptidase S8 family.</text>
</comment>
<dbReference type="InterPro" id="IPR051048">
    <property type="entry name" value="Peptidase_S8/S53_subtilisin"/>
</dbReference>
<dbReference type="InterPro" id="IPR015500">
    <property type="entry name" value="Peptidase_S8_subtilisin-rel"/>
</dbReference>
<dbReference type="EMBL" id="JAPDDP010000077">
    <property type="protein sequence ID" value="MDA0184474.1"/>
    <property type="molecule type" value="Genomic_DNA"/>
</dbReference>
<feature type="non-terminal residue" evidence="9">
    <location>
        <position position="444"/>
    </location>
</feature>
<dbReference type="GO" id="GO:0004252">
    <property type="term" value="F:serine-type endopeptidase activity"/>
    <property type="evidence" value="ECO:0007669"/>
    <property type="project" value="UniProtKB-UniRule"/>
</dbReference>
<evidence type="ECO:0000259" key="8">
    <source>
        <dbReference type="Pfam" id="PF00082"/>
    </source>
</evidence>